<dbReference type="SUPFAM" id="SSF46785">
    <property type="entry name" value="Winged helix' DNA-binding domain"/>
    <property type="match status" value="1"/>
</dbReference>
<keyword evidence="5" id="KW-0238">DNA-binding</keyword>
<dbReference type="GO" id="GO:0005634">
    <property type="term" value="C:nucleus"/>
    <property type="evidence" value="ECO:0000318"/>
    <property type="project" value="GO_Central"/>
</dbReference>
<feature type="region of interest" description="Disordered" evidence="9">
    <location>
        <begin position="104"/>
        <end position="127"/>
    </location>
</feature>
<dbReference type="eggNOG" id="KOG0627">
    <property type="taxonomic scope" value="Eukaryota"/>
</dbReference>
<dbReference type="OMA" id="VTIMEMQ"/>
<evidence type="ECO:0000256" key="2">
    <source>
        <dbReference type="ARBA" id="ARBA00022553"/>
    </source>
</evidence>
<comment type="similarity">
    <text evidence="8">Belongs to the HSF family.</text>
</comment>
<feature type="region of interest" description="Disordered" evidence="9">
    <location>
        <begin position="288"/>
        <end position="316"/>
    </location>
</feature>
<keyword evidence="2" id="KW-0597">Phosphoprotein</keyword>
<evidence type="ECO:0000313" key="12">
    <source>
        <dbReference type="RefSeq" id="XP_010248394.1"/>
    </source>
</evidence>
<dbReference type="Gene3D" id="1.10.10.10">
    <property type="entry name" value="Winged helix-like DNA-binding domain superfamily/Winged helix DNA-binding domain"/>
    <property type="match status" value="1"/>
</dbReference>
<dbReference type="PROSITE" id="PS00434">
    <property type="entry name" value="HSF_DOMAIN"/>
    <property type="match status" value="1"/>
</dbReference>
<evidence type="ECO:0000256" key="7">
    <source>
        <dbReference type="ARBA" id="ARBA00023242"/>
    </source>
</evidence>
<keyword evidence="4" id="KW-0346">Stress response</keyword>
<protein>
    <submittedName>
        <fullName evidence="12 13">Heat stress transcription factor A-4b-like</fullName>
    </submittedName>
</protein>
<dbReference type="PANTHER" id="PTHR10015:SF445">
    <property type="entry name" value="HEAT STRESS TRANSCRIPTION FACTOR A-4B-LIKE"/>
    <property type="match status" value="1"/>
</dbReference>
<name>A0A1U7Z7L1_NELNU</name>
<dbReference type="GO" id="GO:0034605">
    <property type="term" value="P:cellular response to heat"/>
    <property type="evidence" value="ECO:0000318"/>
    <property type="project" value="GO_Central"/>
</dbReference>
<feature type="compositionally biased region" description="Polar residues" evidence="9">
    <location>
        <begin position="108"/>
        <end position="120"/>
    </location>
</feature>
<dbReference type="OrthoDB" id="60033at2759"/>
<evidence type="ECO:0000256" key="6">
    <source>
        <dbReference type="ARBA" id="ARBA00023163"/>
    </source>
</evidence>
<evidence type="ECO:0000256" key="5">
    <source>
        <dbReference type="ARBA" id="ARBA00023125"/>
    </source>
</evidence>
<evidence type="ECO:0000313" key="13">
    <source>
        <dbReference type="RefSeq" id="XP_019052214.1"/>
    </source>
</evidence>
<feature type="domain" description="HSF-type DNA-binding" evidence="10">
    <location>
        <begin position="53"/>
        <end position="77"/>
    </location>
</feature>
<evidence type="ECO:0000256" key="8">
    <source>
        <dbReference type="RuleBase" id="RU004020"/>
    </source>
</evidence>
<dbReference type="RefSeq" id="XP_019052214.1">
    <property type="nucleotide sequence ID" value="XM_019196669.1"/>
</dbReference>
<gene>
    <name evidence="12 13" type="primary">LOC104591287</name>
</gene>
<dbReference type="AlphaFoldDB" id="A0A1U7Z7L1"/>
<reference evidence="12 13" key="1">
    <citation type="submission" date="2025-04" db="UniProtKB">
        <authorList>
            <consortium name="RefSeq"/>
        </authorList>
    </citation>
    <scope>IDENTIFICATION</scope>
</reference>
<organism evidence="11 12">
    <name type="scientific">Nelumbo nucifera</name>
    <name type="common">Sacred lotus</name>
    <dbReference type="NCBI Taxonomy" id="4432"/>
    <lineage>
        <taxon>Eukaryota</taxon>
        <taxon>Viridiplantae</taxon>
        <taxon>Streptophyta</taxon>
        <taxon>Embryophyta</taxon>
        <taxon>Tracheophyta</taxon>
        <taxon>Spermatophyta</taxon>
        <taxon>Magnoliopsida</taxon>
        <taxon>Proteales</taxon>
        <taxon>Nelumbonaceae</taxon>
        <taxon>Nelumbo</taxon>
    </lineage>
</organism>
<evidence type="ECO:0000259" key="10">
    <source>
        <dbReference type="PROSITE" id="PS00434"/>
    </source>
</evidence>
<dbReference type="GO" id="GO:0003700">
    <property type="term" value="F:DNA-binding transcription factor activity"/>
    <property type="evidence" value="ECO:0000318"/>
    <property type="project" value="GO_Central"/>
</dbReference>
<dbReference type="Proteomes" id="UP000189703">
    <property type="component" value="Unplaced"/>
</dbReference>
<dbReference type="PRINTS" id="PR00056">
    <property type="entry name" value="HSFDOMAIN"/>
</dbReference>
<evidence type="ECO:0000256" key="4">
    <source>
        <dbReference type="ARBA" id="ARBA00023016"/>
    </source>
</evidence>
<dbReference type="InterPro" id="IPR000232">
    <property type="entry name" value="HSF_DNA-bd"/>
</dbReference>
<dbReference type="PANTHER" id="PTHR10015">
    <property type="entry name" value="HEAT SHOCK TRANSCRIPTION FACTOR"/>
    <property type="match status" value="1"/>
</dbReference>
<dbReference type="RefSeq" id="XP_010248394.1">
    <property type="nucleotide sequence ID" value="XM_010250092.2"/>
</dbReference>
<dbReference type="Pfam" id="PF00447">
    <property type="entry name" value="HSF_DNA-bind"/>
    <property type="match status" value="1"/>
</dbReference>
<dbReference type="GeneID" id="104591287"/>
<dbReference type="FunFam" id="1.10.10.10:FF:000057">
    <property type="entry name" value="Heat shock transcription factor 1"/>
    <property type="match status" value="1"/>
</dbReference>
<proteinExistence type="inferred from homology"/>
<sequence>MDGSQGSSNAPPPFLTKTYEMVDDLPTNSIVSWSENGNSFVVWNPPEFARDLLPKYFKHNNFSSFVRQLNTYGFRKIDPDQWEFGNEDFIRGQRHLLKNIHRRKPIHSHSQQNQHGNSTGLIESERQELEEEIEKLKHEKSKLILDLQRHTQEQQGIESQMQSLEQKLHQLQQRQRQMMAFLCQILQKPGVASNLMKDSENYNKKRRLPKLDYLYGEADIEENQVVTFQRERPDAVSMPVINIEPFEKLESSLNSWETFLNGVGQASGEEMSPVGVALQPSTVVLTEMHSSSGDPDINMQTESPELCQSSPHSRDIHSSLELAGSTSHGESMVISSVQFNADTRSRAPGIDMNSKPAAASEVQASTERVTGSMTAAQPTGVNDLFWEQFLTETPGSSDTQEVQSERRDADVRKIENKPADNGILWWNIKIRM</sequence>
<comment type="subcellular location">
    <subcellularLocation>
        <location evidence="1">Nucleus</location>
    </subcellularLocation>
</comment>
<dbReference type="InterPro" id="IPR036388">
    <property type="entry name" value="WH-like_DNA-bd_sf"/>
</dbReference>
<evidence type="ECO:0000313" key="11">
    <source>
        <dbReference type="Proteomes" id="UP000189703"/>
    </source>
</evidence>
<keyword evidence="7" id="KW-0539">Nucleus</keyword>
<dbReference type="GO" id="GO:0043565">
    <property type="term" value="F:sequence-specific DNA binding"/>
    <property type="evidence" value="ECO:0007669"/>
    <property type="project" value="InterPro"/>
</dbReference>
<dbReference type="STRING" id="4432.A0A1U7Z7L1"/>
<feature type="compositionally biased region" description="Polar residues" evidence="9">
    <location>
        <begin position="288"/>
        <end position="311"/>
    </location>
</feature>
<dbReference type="InterPro" id="IPR036390">
    <property type="entry name" value="WH_DNA-bd_sf"/>
</dbReference>
<evidence type="ECO:0000256" key="1">
    <source>
        <dbReference type="ARBA" id="ARBA00004123"/>
    </source>
</evidence>
<dbReference type="KEGG" id="nnu:104591287"/>
<keyword evidence="6" id="KW-0804">Transcription</keyword>
<keyword evidence="3" id="KW-0805">Transcription regulation</keyword>
<evidence type="ECO:0000256" key="9">
    <source>
        <dbReference type="SAM" id="MobiDB-lite"/>
    </source>
</evidence>
<keyword evidence="11" id="KW-1185">Reference proteome</keyword>
<dbReference type="SMART" id="SM00415">
    <property type="entry name" value="HSF"/>
    <property type="match status" value="1"/>
</dbReference>
<evidence type="ECO:0000256" key="3">
    <source>
        <dbReference type="ARBA" id="ARBA00023015"/>
    </source>
</evidence>
<accession>A0A1U7Z7L1</accession>